<feature type="chain" id="PRO_5012689718" description="Lipoprotein" evidence="1">
    <location>
        <begin position="23"/>
        <end position="151"/>
    </location>
</feature>
<gene>
    <name evidence="2" type="ORF">SAMN02949497_0703</name>
</gene>
<accession>A0A1Y6CYM2</accession>
<dbReference type="STRING" id="1760988.SAMN02949497_0703"/>
<name>A0A1Y6CYM2_9GAMM</name>
<keyword evidence="3" id="KW-1185">Reference proteome</keyword>
<dbReference type="PROSITE" id="PS51257">
    <property type="entry name" value="PROKAR_LIPOPROTEIN"/>
    <property type="match status" value="1"/>
</dbReference>
<feature type="signal peptide" evidence="1">
    <location>
        <begin position="1"/>
        <end position="22"/>
    </location>
</feature>
<protein>
    <recommendedName>
        <fullName evidence="4">Lipoprotein</fullName>
    </recommendedName>
</protein>
<keyword evidence="1" id="KW-0732">Signal</keyword>
<organism evidence="2 3">
    <name type="scientific">Methylomagnum ishizawai</name>
    <dbReference type="NCBI Taxonomy" id="1760988"/>
    <lineage>
        <taxon>Bacteria</taxon>
        <taxon>Pseudomonadati</taxon>
        <taxon>Pseudomonadota</taxon>
        <taxon>Gammaproteobacteria</taxon>
        <taxon>Methylococcales</taxon>
        <taxon>Methylococcaceae</taxon>
        <taxon>Methylomagnum</taxon>
    </lineage>
</organism>
<evidence type="ECO:0008006" key="4">
    <source>
        <dbReference type="Google" id="ProtNLM"/>
    </source>
</evidence>
<evidence type="ECO:0000256" key="1">
    <source>
        <dbReference type="SAM" id="SignalP"/>
    </source>
</evidence>
<dbReference type="Proteomes" id="UP000192923">
    <property type="component" value="Unassembled WGS sequence"/>
</dbReference>
<dbReference type="EMBL" id="FXAM01000001">
    <property type="protein sequence ID" value="SMF93422.1"/>
    <property type="molecule type" value="Genomic_DNA"/>
</dbReference>
<dbReference type="AlphaFoldDB" id="A0A1Y6CYM2"/>
<sequence length="151" mass="16566">MHHPRSLSFRVLKLALPLALLAGCAAQPHQTLPTEYRRDAQNCRAQSAKHIEVRMNMAGISTQELDGGMDEDQYLACMQKLGWKQDESTDPLLKAIAKCQAQSERPVQAIPEAGGTKLSGSLDRTAFRQCLKQRGFEGDVTIGPVIPANPQ</sequence>
<evidence type="ECO:0000313" key="3">
    <source>
        <dbReference type="Proteomes" id="UP000192923"/>
    </source>
</evidence>
<proteinExistence type="predicted"/>
<evidence type="ECO:0000313" key="2">
    <source>
        <dbReference type="EMBL" id="SMF93422.1"/>
    </source>
</evidence>
<dbReference type="OrthoDB" id="9982305at2"/>
<dbReference type="RefSeq" id="WP_085209988.1">
    <property type="nucleotide sequence ID" value="NZ_FXAM01000001.1"/>
</dbReference>
<reference evidence="2 3" key="1">
    <citation type="submission" date="2016-12" db="EMBL/GenBank/DDBJ databases">
        <authorList>
            <person name="Song W.-J."/>
            <person name="Kurnit D.M."/>
        </authorList>
    </citation>
    <scope>NUCLEOTIDE SEQUENCE [LARGE SCALE GENOMIC DNA]</scope>
    <source>
        <strain evidence="2 3">175</strain>
    </source>
</reference>